<protein>
    <submittedName>
        <fullName evidence="2">Uncharacterized protein</fullName>
    </submittedName>
</protein>
<organism evidence="2 3">
    <name type="scientific">Paractinoplanes bogorensis</name>
    <dbReference type="NCBI Taxonomy" id="1610840"/>
    <lineage>
        <taxon>Bacteria</taxon>
        <taxon>Bacillati</taxon>
        <taxon>Actinomycetota</taxon>
        <taxon>Actinomycetes</taxon>
        <taxon>Micromonosporales</taxon>
        <taxon>Micromonosporaceae</taxon>
        <taxon>Paractinoplanes</taxon>
    </lineage>
</organism>
<evidence type="ECO:0000313" key="2">
    <source>
        <dbReference type="EMBL" id="MBU2667838.1"/>
    </source>
</evidence>
<accession>A0ABS5YWT8</accession>
<reference evidence="2 3" key="1">
    <citation type="submission" date="2021-06" db="EMBL/GenBank/DDBJ databases">
        <title>Actinoplanes lichenicola sp. nov., and Actinoplanes ovalisporus sp. nov., isolated from lichen in Thailand.</title>
        <authorList>
            <person name="Saeng-In P."/>
            <person name="Kanchanasin P."/>
            <person name="Yuki M."/>
            <person name="Kudo T."/>
            <person name="Ohkuma M."/>
            <person name="Phongsopitanun W."/>
            <person name="Tanasupawat S."/>
        </authorList>
    </citation>
    <scope>NUCLEOTIDE SEQUENCE [LARGE SCALE GENOMIC DNA]</scope>
    <source>
        <strain evidence="2 3">NBRC 110975</strain>
    </source>
</reference>
<keyword evidence="1" id="KW-0812">Transmembrane</keyword>
<proteinExistence type="predicted"/>
<feature type="transmembrane region" description="Helical" evidence="1">
    <location>
        <begin position="48"/>
        <end position="64"/>
    </location>
</feature>
<gene>
    <name evidence="2" type="ORF">KOI35_30435</name>
</gene>
<sequence>MGGEMLSAAQTADNRIMGILAVVLVAVIVGGGTGILARVDAMPLGGSILRGGSAFAVVLGLASAHAGLHAPLMICVVNALLGVLSGLCGLILKRMDSAPWCSAVLGGGACFGGAVGMAVAVEVLAGAL</sequence>
<feature type="transmembrane region" description="Helical" evidence="1">
    <location>
        <begin position="104"/>
        <end position="125"/>
    </location>
</feature>
<keyword evidence="1" id="KW-0472">Membrane</keyword>
<name>A0ABS5YWT8_9ACTN</name>
<dbReference type="RefSeq" id="WP_215792105.1">
    <property type="nucleotide sequence ID" value="NZ_JAHKKG010000010.1"/>
</dbReference>
<comment type="caution">
    <text evidence="2">The sequence shown here is derived from an EMBL/GenBank/DDBJ whole genome shotgun (WGS) entry which is preliminary data.</text>
</comment>
<dbReference type="EMBL" id="JAHKKG010000010">
    <property type="protein sequence ID" value="MBU2667838.1"/>
    <property type="molecule type" value="Genomic_DNA"/>
</dbReference>
<keyword evidence="1" id="KW-1133">Transmembrane helix</keyword>
<evidence type="ECO:0000313" key="3">
    <source>
        <dbReference type="Proteomes" id="UP001519654"/>
    </source>
</evidence>
<keyword evidence="3" id="KW-1185">Reference proteome</keyword>
<feature type="transmembrane region" description="Helical" evidence="1">
    <location>
        <begin position="70"/>
        <end position="92"/>
    </location>
</feature>
<feature type="transmembrane region" description="Helical" evidence="1">
    <location>
        <begin position="16"/>
        <end position="36"/>
    </location>
</feature>
<evidence type="ECO:0000256" key="1">
    <source>
        <dbReference type="SAM" id="Phobius"/>
    </source>
</evidence>
<dbReference type="Proteomes" id="UP001519654">
    <property type="component" value="Unassembled WGS sequence"/>
</dbReference>